<feature type="region of interest" description="Disordered" evidence="3">
    <location>
        <begin position="1"/>
        <end position="31"/>
    </location>
</feature>
<evidence type="ECO:0000313" key="5">
    <source>
        <dbReference type="EMBL" id="GMH64668.1"/>
    </source>
</evidence>
<accession>A0A9W7E3Q9</accession>
<gene>
    <name evidence="5" type="ORF">TL16_g04017</name>
</gene>
<reference evidence="6" key="1">
    <citation type="journal article" date="2023" name="Commun. Biol.">
        <title>Genome analysis of Parmales, the sister group of diatoms, reveals the evolutionary specialization of diatoms from phago-mixotrophs to photoautotrophs.</title>
        <authorList>
            <person name="Ban H."/>
            <person name="Sato S."/>
            <person name="Yoshikawa S."/>
            <person name="Yamada K."/>
            <person name="Nakamura Y."/>
            <person name="Ichinomiya M."/>
            <person name="Sato N."/>
            <person name="Blanc-Mathieu R."/>
            <person name="Endo H."/>
            <person name="Kuwata A."/>
            <person name="Ogata H."/>
        </authorList>
    </citation>
    <scope>NUCLEOTIDE SEQUENCE [LARGE SCALE GENOMIC DNA]</scope>
</reference>
<evidence type="ECO:0000256" key="3">
    <source>
        <dbReference type="SAM" id="MobiDB-lite"/>
    </source>
</evidence>
<feature type="coiled-coil region" evidence="2">
    <location>
        <begin position="246"/>
        <end position="294"/>
    </location>
</feature>
<feature type="compositionally biased region" description="Basic and acidic residues" evidence="3">
    <location>
        <begin position="1"/>
        <end position="21"/>
    </location>
</feature>
<dbReference type="PANTHER" id="PTHR32083:SF34">
    <property type="entry name" value="COILED-COIL DOMAIN-CONTAINING PROTEIN 146"/>
    <property type="match status" value="1"/>
</dbReference>
<feature type="coiled-coil region" evidence="2">
    <location>
        <begin position="98"/>
        <end position="196"/>
    </location>
</feature>
<feature type="region of interest" description="Disordered" evidence="3">
    <location>
        <begin position="880"/>
        <end position="911"/>
    </location>
</feature>
<evidence type="ECO:0000256" key="1">
    <source>
        <dbReference type="ARBA" id="ARBA00023054"/>
    </source>
</evidence>
<feature type="domain" description="Cilia- and flagella-associated protein 58 central coiled coil" evidence="4">
    <location>
        <begin position="401"/>
        <end position="686"/>
    </location>
</feature>
<feature type="coiled-coil region" evidence="2">
    <location>
        <begin position="666"/>
        <end position="693"/>
    </location>
</feature>
<comment type="caution">
    <text evidence="5">The sequence shown here is derived from an EMBL/GenBank/DDBJ whole genome shotgun (WGS) entry which is preliminary data.</text>
</comment>
<dbReference type="Pfam" id="PF21771">
    <property type="entry name" value="CFAP58_CC"/>
    <property type="match status" value="1"/>
</dbReference>
<feature type="coiled-coil region" evidence="2">
    <location>
        <begin position="744"/>
        <end position="771"/>
    </location>
</feature>
<sequence>MVETAAEEKKEETPAAPKQEKAPPPVLKVDLDSDPKDSVAFKLLGDWVKRVPEDELESYRLLYVRLWESVKIAFDEEKRFLKKARTLNNDVLGEKINMEKARLRQQDEQDNLERLERERETCQTNLDEAEHADTVVKYELQELTSVHNELEDALLEMKAENERNVEPELNRLRNELKAMQDENEDAETACEKDKSRQLELASIYTKLENDQKRAAEQSGDVKRVLLKAQAEPERIRKQAESVGKAVDNLSMEVMKLSTKIENCDEEITKQKQKKKEAEEVKKNLNHKLELHRDTIDHRQRDVEAVGKNLELEKAKHHQLATQRLELELARKETDENIRHKNDNLSLEKKQLDIQKRLHRKKRQIANTAREVLPGLKSQVHDNEHLLASYNVENKRLAKQIEDMDQEVSIYVARFLKQEGVEEDKKLDLNKLIEEVEKNEADIAQWVAEERKQNKLIAVLNAQREIKAREALRAMANEKETREQVKVKELVILDLTKKCNEVNNRLKEFSALYDVVKNERNNYVNHIQASSQALAEMKEKIKILQNEVEILRNESVGKDKVLSKEKAAHQSSQAQRDSLRLDTKKANAEYKKKQEEVEQQIVEIDKLNSIINGLERDMLRIKSTFETSVEARNFTGVQLIDRNDELCILYEKANLQEQTMKQGEIAIQQKDEDIRMLKLQLAEIQRQIEVTRNKLPDGPELADKIVMLQQELQMERAITKQHCDELEDPGNTERWRELQGDDPDSEQLLAKIQVLEERLNSKKENLLEKELVLEEVTTLTGKLRKQAGSGQNETLVLAQKVNDYQARIRSVTRKMMASVSELSMYQATAMKLQQEKHLREKEFSECKERFNRGQPPSEEAEREWYRLERCRIEREDAADSAVVQQSSGGLVPTTAKRTTAEPRPNAYIPDEVGIPKPYGALAPFKPAEVGSSMRHIRKPKEAQIEI</sequence>
<organism evidence="5 6">
    <name type="scientific">Triparma laevis f. inornata</name>
    <dbReference type="NCBI Taxonomy" id="1714386"/>
    <lineage>
        <taxon>Eukaryota</taxon>
        <taxon>Sar</taxon>
        <taxon>Stramenopiles</taxon>
        <taxon>Ochrophyta</taxon>
        <taxon>Bolidophyceae</taxon>
        <taxon>Parmales</taxon>
        <taxon>Triparmaceae</taxon>
        <taxon>Triparma</taxon>
    </lineage>
</organism>
<dbReference type="AlphaFoldDB" id="A0A9W7E3Q9"/>
<evidence type="ECO:0000259" key="4">
    <source>
        <dbReference type="Pfam" id="PF21771"/>
    </source>
</evidence>
<protein>
    <recommendedName>
        <fullName evidence="4">Cilia- and flagella-associated protein 58 central coiled coil domain-containing protein</fullName>
    </recommendedName>
</protein>
<name>A0A9W7E3Q9_9STRA</name>
<dbReference type="Proteomes" id="UP001162640">
    <property type="component" value="Unassembled WGS sequence"/>
</dbReference>
<keyword evidence="1 2" id="KW-0175">Coiled coil</keyword>
<proteinExistence type="predicted"/>
<dbReference type="PANTHER" id="PTHR32083">
    <property type="entry name" value="CILIA AND FLAGELLA-ASSOCIATED PROTEIN 58-RELATED"/>
    <property type="match status" value="1"/>
</dbReference>
<dbReference type="InterPro" id="IPR049270">
    <property type="entry name" value="CFAP58_CC"/>
</dbReference>
<evidence type="ECO:0000256" key="2">
    <source>
        <dbReference type="SAM" id="Coils"/>
    </source>
</evidence>
<dbReference type="GO" id="GO:0005856">
    <property type="term" value="C:cytoskeleton"/>
    <property type="evidence" value="ECO:0007669"/>
    <property type="project" value="TreeGrafter"/>
</dbReference>
<feature type="coiled-coil region" evidence="2">
    <location>
        <begin position="386"/>
        <end position="616"/>
    </location>
</feature>
<dbReference type="EMBL" id="BLQM01000108">
    <property type="protein sequence ID" value="GMH64668.1"/>
    <property type="molecule type" value="Genomic_DNA"/>
</dbReference>
<evidence type="ECO:0000313" key="6">
    <source>
        <dbReference type="Proteomes" id="UP001162640"/>
    </source>
</evidence>